<evidence type="ECO:0000256" key="1">
    <source>
        <dbReference type="SAM" id="MobiDB-lite"/>
    </source>
</evidence>
<evidence type="ECO:0008006" key="5">
    <source>
        <dbReference type="Google" id="ProtNLM"/>
    </source>
</evidence>
<dbReference type="HOGENOM" id="CLU_980232_0_0_1"/>
<keyword evidence="4" id="KW-1185">Reference proteome</keyword>
<proteinExistence type="predicted"/>
<organism evidence="3 4">
    <name type="scientific">Hebeloma cylindrosporum</name>
    <dbReference type="NCBI Taxonomy" id="76867"/>
    <lineage>
        <taxon>Eukaryota</taxon>
        <taxon>Fungi</taxon>
        <taxon>Dikarya</taxon>
        <taxon>Basidiomycota</taxon>
        <taxon>Agaricomycotina</taxon>
        <taxon>Agaricomycetes</taxon>
        <taxon>Agaricomycetidae</taxon>
        <taxon>Agaricales</taxon>
        <taxon>Agaricineae</taxon>
        <taxon>Hymenogastraceae</taxon>
        <taxon>Hebeloma</taxon>
    </lineage>
</organism>
<dbReference type="AlphaFoldDB" id="A0A0C2YNG4"/>
<protein>
    <recommendedName>
        <fullName evidence="5">Nucleotidyl transferase AbiEii/AbiGii toxin family protein</fullName>
    </recommendedName>
</protein>
<keyword evidence="2" id="KW-0732">Signal</keyword>
<dbReference type="EMBL" id="KN831777">
    <property type="protein sequence ID" value="KIM42557.1"/>
    <property type="molecule type" value="Genomic_DNA"/>
</dbReference>
<feature type="signal peptide" evidence="2">
    <location>
        <begin position="1"/>
        <end position="16"/>
    </location>
</feature>
<dbReference type="OrthoDB" id="2832808at2759"/>
<feature type="region of interest" description="Disordered" evidence="1">
    <location>
        <begin position="129"/>
        <end position="166"/>
    </location>
</feature>
<feature type="compositionally biased region" description="Basic and acidic residues" evidence="1">
    <location>
        <begin position="135"/>
        <end position="146"/>
    </location>
</feature>
<evidence type="ECO:0000256" key="2">
    <source>
        <dbReference type="SAM" id="SignalP"/>
    </source>
</evidence>
<dbReference type="Proteomes" id="UP000053424">
    <property type="component" value="Unassembled WGS sequence"/>
</dbReference>
<feature type="chain" id="PRO_5002159726" description="Nucleotidyl transferase AbiEii/AbiGii toxin family protein" evidence="2">
    <location>
        <begin position="17"/>
        <end position="284"/>
    </location>
</feature>
<evidence type="ECO:0000313" key="4">
    <source>
        <dbReference type="Proteomes" id="UP000053424"/>
    </source>
</evidence>
<reference evidence="3 4" key="1">
    <citation type="submission" date="2014-04" db="EMBL/GenBank/DDBJ databases">
        <authorList>
            <consortium name="DOE Joint Genome Institute"/>
            <person name="Kuo A."/>
            <person name="Gay G."/>
            <person name="Dore J."/>
            <person name="Kohler A."/>
            <person name="Nagy L.G."/>
            <person name="Floudas D."/>
            <person name="Copeland A."/>
            <person name="Barry K.W."/>
            <person name="Cichocki N."/>
            <person name="Veneault-Fourrey C."/>
            <person name="LaButti K."/>
            <person name="Lindquist E.A."/>
            <person name="Lipzen A."/>
            <person name="Lundell T."/>
            <person name="Morin E."/>
            <person name="Murat C."/>
            <person name="Sun H."/>
            <person name="Tunlid A."/>
            <person name="Henrissat B."/>
            <person name="Grigoriev I.V."/>
            <person name="Hibbett D.S."/>
            <person name="Martin F."/>
            <person name="Nordberg H.P."/>
            <person name="Cantor M.N."/>
            <person name="Hua S.X."/>
        </authorList>
    </citation>
    <scope>NUCLEOTIDE SEQUENCE [LARGE SCALE GENOMIC DNA]</scope>
    <source>
        <strain evidence="4">h7</strain>
    </source>
</reference>
<gene>
    <name evidence="3" type="ORF">M413DRAFT_26597</name>
</gene>
<reference evidence="4" key="2">
    <citation type="submission" date="2015-01" db="EMBL/GenBank/DDBJ databases">
        <title>Evolutionary Origins and Diversification of the Mycorrhizal Mutualists.</title>
        <authorList>
            <consortium name="DOE Joint Genome Institute"/>
            <consortium name="Mycorrhizal Genomics Consortium"/>
            <person name="Kohler A."/>
            <person name="Kuo A."/>
            <person name="Nagy L.G."/>
            <person name="Floudas D."/>
            <person name="Copeland A."/>
            <person name="Barry K.W."/>
            <person name="Cichocki N."/>
            <person name="Veneault-Fourrey C."/>
            <person name="LaButti K."/>
            <person name="Lindquist E.A."/>
            <person name="Lipzen A."/>
            <person name="Lundell T."/>
            <person name="Morin E."/>
            <person name="Murat C."/>
            <person name="Riley R."/>
            <person name="Ohm R."/>
            <person name="Sun H."/>
            <person name="Tunlid A."/>
            <person name="Henrissat B."/>
            <person name="Grigoriev I.V."/>
            <person name="Hibbett D.S."/>
            <person name="Martin F."/>
        </authorList>
    </citation>
    <scope>NUCLEOTIDE SEQUENCE [LARGE SCALE GENOMIC DNA]</scope>
    <source>
        <strain evidence="4">h7</strain>
    </source>
</reference>
<name>A0A0C2YNG4_HEBCY</name>
<evidence type="ECO:0000313" key="3">
    <source>
        <dbReference type="EMBL" id="KIM42557.1"/>
    </source>
</evidence>
<sequence length="284" mass="31549">MTTLTRLLPTARLVFAAVRQTPKCQGIVVGGAAAAMLGSDRATQDIDINVTRFPIIKSPKLYARDRGNGLMKVTYEDPEGKNSIRCDIATRKAALMPLYLDWSIKNNETGITLDSQASHTRELHSDVTQVTGDNQAHDKTTHDIEGGRSSGLAGKKSTRQKGDETAQPVFRSCRVTRILDTLCNMCEIPDGDEPRITYTKLELLLADKIRTYAERGDKNNHRGATDLADIKFCITEMFLEETKMPEALKSLYTPANWDKVIRVLTTDEANEGWDSAARVLEIPH</sequence>
<accession>A0A0C2YNG4</accession>